<dbReference type="InterPro" id="IPR050748">
    <property type="entry name" value="Glycosyltrans_8_dom-fam"/>
</dbReference>
<gene>
    <name evidence="4" type="ORF">KII88_01425</name>
</gene>
<dbReference type="GO" id="GO:0016757">
    <property type="term" value="F:glycosyltransferase activity"/>
    <property type="evidence" value="ECO:0007669"/>
    <property type="project" value="UniProtKB-KW"/>
</dbReference>
<protein>
    <recommendedName>
        <fullName evidence="6">Glycosyltransferase family 8 protein</fullName>
    </recommendedName>
</protein>
<dbReference type="Gene3D" id="3.90.550.10">
    <property type="entry name" value="Spore Coat Polysaccharide Biosynthesis Protein SpsA, Chain A"/>
    <property type="match status" value="1"/>
</dbReference>
<name>A0AB35FXY3_LEUGE</name>
<evidence type="ECO:0000256" key="3">
    <source>
        <dbReference type="ARBA" id="ARBA00022723"/>
    </source>
</evidence>
<evidence type="ECO:0000313" key="5">
    <source>
        <dbReference type="Proteomes" id="UP000727071"/>
    </source>
</evidence>
<dbReference type="InterPro" id="IPR029044">
    <property type="entry name" value="Nucleotide-diphossugar_trans"/>
</dbReference>
<evidence type="ECO:0000256" key="1">
    <source>
        <dbReference type="ARBA" id="ARBA00022676"/>
    </source>
</evidence>
<proteinExistence type="predicted"/>
<dbReference type="GO" id="GO:0046872">
    <property type="term" value="F:metal ion binding"/>
    <property type="evidence" value="ECO:0007669"/>
    <property type="project" value="UniProtKB-KW"/>
</dbReference>
<dbReference type="InterPro" id="IPR002495">
    <property type="entry name" value="Glyco_trans_8"/>
</dbReference>
<dbReference type="EMBL" id="JAHBFV010000003">
    <property type="protein sequence ID" value="MBZ6015205.1"/>
    <property type="molecule type" value="Genomic_DNA"/>
</dbReference>
<dbReference type="PANTHER" id="PTHR13778:SF47">
    <property type="entry name" value="LIPOPOLYSACCHARIDE 1,3-GALACTOSYLTRANSFERASE"/>
    <property type="match status" value="1"/>
</dbReference>
<dbReference type="SUPFAM" id="SSF53448">
    <property type="entry name" value="Nucleotide-diphospho-sugar transferases"/>
    <property type="match status" value="1"/>
</dbReference>
<accession>A0AB35FXY3</accession>
<dbReference type="PANTHER" id="PTHR13778">
    <property type="entry name" value="GLYCOSYLTRANSFERASE 8 DOMAIN-CONTAINING PROTEIN"/>
    <property type="match status" value="1"/>
</dbReference>
<keyword evidence="1" id="KW-0328">Glycosyltransferase</keyword>
<keyword evidence="3" id="KW-0479">Metal-binding</keyword>
<dbReference type="Pfam" id="PF01501">
    <property type="entry name" value="Glyco_transf_8"/>
    <property type="match status" value="1"/>
</dbReference>
<evidence type="ECO:0008006" key="6">
    <source>
        <dbReference type="Google" id="ProtNLM"/>
    </source>
</evidence>
<keyword evidence="2" id="KW-0808">Transferase</keyword>
<comment type="caution">
    <text evidence="4">The sequence shown here is derived from an EMBL/GenBank/DDBJ whole genome shotgun (WGS) entry which is preliminary data.</text>
</comment>
<dbReference type="AlphaFoldDB" id="A0AB35FXY3"/>
<organism evidence="4 5">
    <name type="scientific">Leuconostoc gelidum subsp. gelidum</name>
    <dbReference type="NCBI Taxonomy" id="1607839"/>
    <lineage>
        <taxon>Bacteria</taxon>
        <taxon>Bacillati</taxon>
        <taxon>Bacillota</taxon>
        <taxon>Bacilli</taxon>
        <taxon>Lactobacillales</taxon>
        <taxon>Lactobacillaceae</taxon>
        <taxon>Leuconostoc</taxon>
        <taxon>Leuconostoc gelidum group</taxon>
    </lineage>
</organism>
<dbReference type="RefSeq" id="WP_224155219.1">
    <property type="nucleotide sequence ID" value="NZ_JAHBFV010000003.1"/>
</dbReference>
<reference evidence="4" key="1">
    <citation type="submission" date="2021-05" db="EMBL/GenBank/DDBJ databases">
        <title>Pangenome of Leuconostoc gelidum warrants species status for Leuconostoc gelidum subsp. gasicomitatum.</title>
        <authorList>
            <person name="Johansson P."/>
            <person name="Sade E."/>
            <person name="Hultman J."/>
            <person name="Auvinen P."/>
            <person name="Bjorkroth J."/>
        </authorList>
    </citation>
    <scope>NUCLEOTIDE SEQUENCE</scope>
    <source>
        <strain evidence="4">C220d</strain>
    </source>
</reference>
<evidence type="ECO:0000313" key="4">
    <source>
        <dbReference type="EMBL" id="MBZ6015205.1"/>
    </source>
</evidence>
<evidence type="ECO:0000256" key="2">
    <source>
        <dbReference type="ARBA" id="ARBA00022679"/>
    </source>
</evidence>
<sequence>MEHVLLSGDENVLKYLSVVMESVEKNSTALVTFHIFYPVNNKESEEILTQLGESYSIKTYGINDAILQPLTNVAGKRWPAAAFYPLLASMILPDDMDRILSLDSDTLVVGNIDNLFEIPFEGKALLATSGWISGKGEDYNPKGLNWDFNSGVYLINLAKWREMGIDISFWKSAQVKLIEKGVQTQFDQDLLNESFSIHHTKYINKAYNVNPHKYKIAMKSPEFDGRKILHFTNNADYFVGKPWDIKFEKSDVSNETYNFHYKITPNIQEMTEEWWTVAENSLWINEFLRESAIRKKAYNKSVKYFRGYALELENRRNLSGMIQGARKAMLHNMVLYFSKENDYPMYYNKSAFKKSILVNKGVRIQRLVKDNNYVVVPFFKQLKLDKKYKLVIKLWASGISELDLFIRRNHDNKQLIGNIRFENIMKSSKEMQIEFKIDREDYWDIALADNGVVNSFLVIESMDIREVL</sequence>
<dbReference type="Proteomes" id="UP000727071">
    <property type="component" value="Unassembled WGS sequence"/>
</dbReference>